<accession>D6XZD5</accession>
<dbReference type="KEGG" id="bse:Bsel_0780"/>
<dbReference type="Gene3D" id="1.10.10.60">
    <property type="entry name" value="Homeodomain-like"/>
    <property type="match status" value="1"/>
</dbReference>
<gene>
    <name evidence="1" type="ordered locus">Bsel_0780</name>
</gene>
<evidence type="ECO:0008006" key="3">
    <source>
        <dbReference type="Google" id="ProtNLM"/>
    </source>
</evidence>
<dbReference type="EMBL" id="CP001791">
    <property type="protein sequence ID" value="ADH98309.1"/>
    <property type="molecule type" value="Genomic_DNA"/>
</dbReference>
<protein>
    <recommendedName>
        <fullName evidence="3">RNA polymerase subunit sigma-70</fullName>
    </recommendedName>
</protein>
<dbReference type="HOGENOM" id="CLU_129757_0_0_9"/>
<proteinExistence type="predicted"/>
<evidence type="ECO:0000313" key="1">
    <source>
        <dbReference type="EMBL" id="ADH98309.1"/>
    </source>
</evidence>
<evidence type="ECO:0000313" key="2">
    <source>
        <dbReference type="Proteomes" id="UP000000271"/>
    </source>
</evidence>
<sequence>MTEQEEQLIFEMRQKGTGYKAIATVLGKSRDAVRMYCRRNGLTGNAEVVALNIEEQKKRHLRCQNCSKKIEQKEKGRMRKFCSHACRHAWWDKHPEERARKATYTFTCPNCQTAFTTYGNAKRKYCSHECYIESRFGGNTDGLSKTSD</sequence>
<keyword evidence="2" id="KW-1185">Reference proteome</keyword>
<dbReference type="Proteomes" id="UP000000271">
    <property type="component" value="Chromosome"/>
</dbReference>
<dbReference type="RefSeq" id="WP_013171738.1">
    <property type="nucleotide sequence ID" value="NC_014219.1"/>
</dbReference>
<dbReference type="eggNOG" id="COG1961">
    <property type="taxonomic scope" value="Bacteria"/>
</dbReference>
<name>D6XZD5_BACIE</name>
<dbReference type="STRING" id="439292.Bsel_0780"/>
<organism evidence="1 2">
    <name type="scientific">Bacillus selenitireducens (strain ATCC 700615 / DSM 15326 / MLS10)</name>
    <dbReference type="NCBI Taxonomy" id="439292"/>
    <lineage>
        <taxon>Bacteria</taxon>
        <taxon>Bacillati</taxon>
        <taxon>Bacillota</taxon>
        <taxon>Bacilli</taxon>
        <taxon>Bacillales</taxon>
        <taxon>Bacillaceae</taxon>
        <taxon>Salisediminibacterium</taxon>
    </lineage>
</organism>
<reference evidence="1" key="1">
    <citation type="submission" date="2009-10" db="EMBL/GenBank/DDBJ databases">
        <title>Complete sequence of Bacillus selenitireducens MLS10.</title>
        <authorList>
            <consortium name="US DOE Joint Genome Institute"/>
            <person name="Lucas S."/>
            <person name="Copeland A."/>
            <person name="Lapidus A."/>
            <person name="Glavina del Rio T."/>
            <person name="Dalin E."/>
            <person name="Tice H."/>
            <person name="Bruce D."/>
            <person name="Goodwin L."/>
            <person name="Pitluck S."/>
            <person name="Sims D."/>
            <person name="Brettin T."/>
            <person name="Detter J.C."/>
            <person name="Han C."/>
            <person name="Larimer F."/>
            <person name="Land M."/>
            <person name="Hauser L."/>
            <person name="Kyrpides N."/>
            <person name="Ovchinnikova G."/>
            <person name="Stolz J."/>
        </authorList>
    </citation>
    <scope>NUCLEOTIDE SEQUENCE [LARGE SCALE GENOMIC DNA]</scope>
    <source>
        <strain evidence="1">MLS10</strain>
    </source>
</reference>
<dbReference type="AlphaFoldDB" id="D6XZD5"/>
<dbReference type="OrthoDB" id="9792035at2"/>